<keyword evidence="1" id="KW-1133">Transmembrane helix</keyword>
<dbReference type="EMBL" id="MGGD01000038">
    <property type="protein sequence ID" value="OGM20278.1"/>
    <property type="molecule type" value="Genomic_DNA"/>
</dbReference>
<evidence type="ECO:0000313" key="2">
    <source>
        <dbReference type="EMBL" id="OGM20278.1"/>
    </source>
</evidence>
<dbReference type="Proteomes" id="UP000176741">
    <property type="component" value="Unassembled WGS sequence"/>
</dbReference>
<sequence length="209" mass="24276">MALTLNKIKKLLYKNIRLELFLKITSTLIAMLILYTLYKRGVLAIAFINGEPVSMIEVANIVSDNGGYKNAVDKLIAQKVIEYEAKKRNIIVKKEEIDQEILAMEIKAIENGRTLAELLKENDQTLGDLEKNVKLRITVYKILSQNIEVSEVEIDNFIYENNELYKDSEREKIREEVKKLLISNKINEIYPNWIKTVSAKTDIEYFIKF</sequence>
<accession>A0A1F7Y0U3</accession>
<protein>
    <recommendedName>
        <fullName evidence="4">SurA N-terminal domain-containing protein</fullName>
    </recommendedName>
</protein>
<dbReference type="AlphaFoldDB" id="A0A1F7Y0U3"/>
<dbReference type="Gene3D" id="1.10.4030.10">
    <property type="entry name" value="Porin chaperone SurA, peptide-binding domain"/>
    <property type="match status" value="1"/>
</dbReference>
<keyword evidence="1" id="KW-0812">Transmembrane</keyword>
<proteinExistence type="predicted"/>
<comment type="caution">
    <text evidence="2">The sequence shown here is derived from an EMBL/GenBank/DDBJ whole genome shotgun (WGS) entry which is preliminary data.</text>
</comment>
<dbReference type="Pfam" id="PF13624">
    <property type="entry name" value="SurA_N_3"/>
    <property type="match status" value="1"/>
</dbReference>
<dbReference type="SUPFAM" id="SSF109998">
    <property type="entry name" value="Triger factor/SurA peptide-binding domain-like"/>
    <property type="match status" value="1"/>
</dbReference>
<gene>
    <name evidence="2" type="ORF">A2771_00670</name>
</gene>
<name>A0A1F7Y0U3_9BACT</name>
<evidence type="ECO:0000256" key="1">
    <source>
        <dbReference type="SAM" id="Phobius"/>
    </source>
</evidence>
<dbReference type="InterPro" id="IPR027304">
    <property type="entry name" value="Trigger_fact/SurA_dom_sf"/>
</dbReference>
<reference evidence="2 3" key="1">
    <citation type="journal article" date="2016" name="Nat. Commun.">
        <title>Thousands of microbial genomes shed light on interconnected biogeochemical processes in an aquifer system.</title>
        <authorList>
            <person name="Anantharaman K."/>
            <person name="Brown C.T."/>
            <person name="Hug L.A."/>
            <person name="Sharon I."/>
            <person name="Castelle C.J."/>
            <person name="Probst A.J."/>
            <person name="Thomas B.C."/>
            <person name="Singh A."/>
            <person name="Wilkins M.J."/>
            <person name="Karaoz U."/>
            <person name="Brodie E.L."/>
            <person name="Williams K.H."/>
            <person name="Hubbard S.S."/>
            <person name="Banfield J.F."/>
        </authorList>
    </citation>
    <scope>NUCLEOTIDE SEQUENCE [LARGE SCALE GENOMIC DNA]</scope>
</reference>
<evidence type="ECO:0000313" key="3">
    <source>
        <dbReference type="Proteomes" id="UP000176741"/>
    </source>
</evidence>
<evidence type="ECO:0008006" key="4">
    <source>
        <dbReference type="Google" id="ProtNLM"/>
    </source>
</evidence>
<keyword evidence="1" id="KW-0472">Membrane</keyword>
<feature type="transmembrane region" description="Helical" evidence="1">
    <location>
        <begin position="20"/>
        <end position="38"/>
    </location>
</feature>
<organism evidence="2 3">
    <name type="scientific">Candidatus Woesebacteria bacterium RIFCSPHIGHO2_01_FULL_38_26b</name>
    <dbReference type="NCBI Taxonomy" id="1802491"/>
    <lineage>
        <taxon>Bacteria</taxon>
        <taxon>Candidatus Woeseibacteriota</taxon>
    </lineage>
</organism>